<dbReference type="InterPro" id="IPR003593">
    <property type="entry name" value="AAA+_ATPase"/>
</dbReference>
<dbReference type="InterPro" id="IPR027417">
    <property type="entry name" value="P-loop_NTPase"/>
</dbReference>
<dbReference type="GO" id="GO:0005694">
    <property type="term" value="C:chromosome"/>
    <property type="evidence" value="ECO:0007669"/>
    <property type="project" value="TreeGrafter"/>
</dbReference>
<keyword evidence="3 5" id="KW-0067">ATP-binding</keyword>
<dbReference type="InterPro" id="IPR001270">
    <property type="entry name" value="ClpA/B"/>
</dbReference>
<dbReference type="Gene3D" id="3.40.50.300">
    <property type="entry name" value="P-loop containing nucleotide triphosphate hydrolases"/>
    <property type="match status" value="1"/>
</dbReference>
<comment type="similarity">
    <text evidence="1">Belongs to the AAA ATPase family. PCH2 subfamily.</text>
</comment>
<dbReference type="EMBL" id="JAOPGA020001001">
    <property type="protein sequence ID" value="KAL0483938.1"/>
    <property type="molecule type" value="Genomic_DNA"/>
</dbReference>
<sequence length="419" mass="46907">MDTKIPVCVEVCSKPLCTLKYQDIANKVLQILQKRQISFKDGILPFKDLTDDPEENKFILQNIEFIEVTDIEGSQNYNGIVLFWQADLRVTVYQLNDEGGAEEMADEAEEIPACKQWILPSTDFNGLWNSLVFEDDIKSNLLQYATTTMLFSDSLVNPQLINWNRVILLHGPPGTGKTSLCKGLAQKLSIRLSSRYPSGGQLIEINAHSLFSKWFSESGKLVMKLFSRIHEMVEDADSFVCVLIDEVESLTAARKSALNGTEPSDSIRVVNAVLTQIDQLKNCSNVVILTTSNITKAIDLAFVDRADIKQYIGLPGVKGRYTILLSCISELVRVGIIRDDEMIPSWHDSTAVKNEYALRLKVVAEKCEGLSGRALRKVPFLAHAFFVQQSWCTMDKFLDALGKAVDKESSVRAQLQESD</sequence>
<dbReference type="Proteomes" id="UP001431209">
    <property type="component" value="Unassembled WGS sequence"/>
</dbReference>
<evidence type="ECO:0000256" key="1">
    <source>
        <dbReference type="ARBA" id="ARBA00007271"/>
    </source>
</evidence>
<dbReference type="PRINTS" id="PR00300">
    <property type="entry name" value="CLPPROTEASEA"/>
</dbReference>
<dbReference type="InterPro" id="IPR044539">
    <property type="entry name" value="Pch2-like"/>
</dbReference>
<dbReference type="PANTHER" id="PTHR45991">
    <property type="entry name" value="PACHYTENE CHECKPOINT PROTEIN 2"/>
    <property type="match status" value="1"/>
</dbReference>
<keyword evidence="8" id="KW-1185">Reference proteome</keyword>
<dbReference type="Pfam" id="PF23563">
    <property type="entry name" value="TRIP13_N"/>
    <property type="match status" value="1"/>
</dbReference>
<evidence type="ECO:0000313" key="7">
    <source>
        <dbReference type="EMBL" id="KAL0483938.1"/>
    </source>
</evidence>
<dbReference type="GO" id="GO:0005524">
    <property type="term" value="F:ATP binding"/>
    <property type="evidence" value="ECO:0007669"/>
    <property type="project" value="UniProtKB-KW"/>
</dbReference>
<keyword evidence="4" id="KW-0469">Meiosis</keyword>
<dbReference type="SUPFAM" id="SSF52540">
    <property type="entry name" value="P-loop containing nucleoside triphosphate hydrolases"/>
    <property type="match status" value="1"/>
</dbReference>
<dbReference type="PROSITE" id="PS00674">
    <property type="entry name" value="AAA"/>
    <property type="match status" value="1"/>
</dbReference>
<accession>A0AAW2Z4M8</accession>
<dbReference type="AlphaFoldDB" id="A0AAW2Z4M8"/>
<keyword evidence="2 5" id="KW-0547">Nucleotide-binding</keyword>
<dbReference type="InterPro" id="IPR058249">
    <property type="entry name" value="Pch2_C"/>
</dbReference>
<dbReference type="CDD" id="cd19508">
    <property type="entry name" value="RecA-like_Pch2-like"/>
    <property type="match status" value="1"/>
</dbReference>
<feature type="domain" description="AAA+ ATPase" evidence="6">
    <location>
        <begin position="163"/>
        <end position="316"/>
    </location>
</feature>
<evidence type="ECO:0000256" key="3">
    <source>
        <dbReference type="ARBA" id="ARBA00022840"/>
    </source>
</evidence>
<dbReference type="Pfam" id="PF00004">
    <property type="entry name" value="AAA"/>
    <property type="match status" value="1"/>
</dbReference>
<protein>
    <submittedName>
        <fullName evidence="7">Pachytene checkpoint protein TRIP13</fullName>
    </submittedName>
</protein>
<dbReference type="Pfam" id="PF23242">
    <property type="entry name" value="AAA_lid_TRIP13_C"/>
    <property type="match status" value="1"/>
</dbReference>
<organism evidence="7 8">
    <name type="scientific">Acrasis kona</name>
    <dbReference type="NCBI Taxonomy" id="1008807"/>
    <lineage>
        <taxon>Eukaryota</taxon>
        <taxon>Discoba</taxon>
        <taxon>Heterolobosea</taxon>
        <taxon>Tetramitia</taxon>
        <taxon>Eutetramitia</taxon>
        <taxon>Acrasidae</taxon>
        <taxon>Acrasis</taxon>
    </lineage>
</organism>
<dbReference type="GO" id="GO:0005634">
    <property type="term" value="C:nucleus"/>
    <property type="evidence" value="ECO:0007669"/>
    <property type="project" value="TreeGrafter"/>
</dbReference>
<comment type="caution">
    <text evidence="7">The sequence shown here is derived from an EMBL/GenBank/DDBJ whole genome shotgun (WGS) entry which is preliminary data.</text>
</comment>
<dbReference type="InterPro" id="IPR003959">
    <property type="entry name" value="ATPase_AAA_core"/>
</dbReference>
<dbReference type="GO" id="GO:0051598">
    <property type="term" value="P:meiotic recombination checkpoint signaling"/>
    <property type="evidence" value="ECO:0007669"/>
    <property type="project" value="TreeGrafter"/>
</dbReference>
<evidence type="ECO:0000259" key="6">
    <source>
        <dbReference type="SMART" id="SM00382"/>
    </source>
</evidence>
<dbReference type="GO" id="GO:0016887">
    <property type="term" value="F:ATP hydrolysis activity"/>
    <property type="evidence" value="ECO:0007669"/>
    <property type="project" value="InterPro"/>
</dbReference>
<evidence type="ECO:0000256" key="2">
    <source>
        <dbReference type="ARBA" id="ARBA00022741"/>
    </source>
</evidence>
<dbReference type="FunFam" id="3.40.50.300:FF:000680">
    <property type="entry name" value="pachytene checkpoint protein 2 homolog"/>
    <property type="match status" value="1"/>
</dbReference>
<dbReference type="PANTHER" id="PTHR45991:SF1">
    <property type="entry name" value="PACHYTENE CHECKPOINT PROTEIN 2 HOMOLOG"/>
    <property type="match status" value="1"/>
</dbReference>
<dbReference type="InterPro" id="IPR003960">
    <property type="entry name" value="ATPase_AAA_CS"/>
</dbReference>
<name>A0AAW2Z4M8_9EUKA</name>
<dbReference type="SMART" id="SM00382">
    <property type="entry name" value="AAA"/>
    <property type="match status" value="1"/>
</dbReference>
<evidence type="ECO:0000256" key="4">
    <source>
        <dbReference type="ARBA" id="ARBA00023254"/>
    </source>
</evidence>
<reference evidence="7 8" key="1">
    <citation type="submission" date="2024-03" db="EMBL/GenBank/DDBJ databases">
        <title>The Acrasis kona genome and developmental transcriptomes reveal deep origins of eukaryotic multicellular pathways.</title>
        <authorList>
            <person name="Sheikh S."/>
            <person name="Fu C.-J."/>
            <person name="Brown M.W."/>
            <person name="Baldauf S.L."/>
        </authorList>
    </citation>
    <scope>NUCLEOTIDE SEQUENCE [LARGE SCALE GENOMIC DNA]</scope>
    <source>
        <strain evidence="7 8">ATCC MYA-3509</strain>
    </source>
</reference>
<evidence type="ECO:0000313" key="8">
    <source>
        <dbReference type="Proteomes" id="UP001431209"/>
    </source>
</evidence>
<proteinExistence type="inferred from homology"/>
<dbReference type="GO" id="GO:0007131">
    <property type="term" value="P:reciprocal meiotic recombination"/>
    <property type="evidence" value="ECO:0007669"/>
    <property type="project" value="TreeGrafter"/>
</dbReference>
<evidence type="ECO:0000256" key="5">
    <source>
        <dbReference type="RuleBase" id="RU003651"/>
    </source>
</evidence>
<gene>
    <name evidence="7" type="ORF">AKO1_004538</name>
</gene>